<feature type="region of interest" description="Disordered" evidence="1">
    <location>
        <begin position="1"/>
        <end position="62"/>
    </location>
</feature>
<accession>A0A6A6URB5</accession>
<evidence type="ECO:0000313" key="2">
    <source>
        <dbReference type="EMBL" id="KAF2673464.1"/>
    </source>
</evidence>
<keyword evidence="3" id="KW-1185">Reference proteome</keyword>
<dbReference type="Proteomes" id="UP000799302">
    <property type="component" value="Unassembled WGS sequence"/>
</dbReference>
<dbReference type="EMBL" id="MU004231">
    <property type="protein sequence ID" value="KAF2673464.1"/>
    <property type="molecule type" value="Genomic_DNA"/>
</dbReference>
<sequence>MAFRERIKKTFRRKSSNSSSSRQTSNSSSNPSDRSSPIYYQPGERIPYKYRRPVQPEHKEKLDSFSWATAWRRKSLTSQYSPMGSRMPSRQGSEAGPFGPRYSTSIDKGRRASGLHQHGPKTDGHGTTELEPIQSVMEPVVLPDTTKPPFSQSELDLAMRKAEGVAPDATT</sequence>
<feature type="compositionally biased region" description="Polar residues" evidence="1">
    <location>
        <begin position="77"/>
        <end position="92"/>
    </location>
</feature>
<reference evidence="2" key="1">
    <citation type="journal article" date="2020" name="Stud. Mycol.">
        <title>101 Dothideomycetes genomes: a test case for predicting lifestyles and emergence of pathogens.</title>
        <authorList>
            <person name="Haridas S."/>
            <person name="Albert R."/>
            <person name="Binder M."/>
            <person name="Bloem J."/>
            <person name="Labutti K."/>
            <person name="Salamov A."/>
            <person name="Andreopoulos B."/>
            <person name="Baker S."/>
            <person name="Barry K."/>
            <person name="Bills G."/>
            <person name="Bluhm B."/>
            <person name="Cannon C."/>
            <person name="Castanera R."/>
            <person name="Culley D."/>
            <person name="Daum C."/>
            <person name="Ezra D."/>
            <person name="Gonzalez J."/>
            <person name="Henrissat B."/>
            <person name="Kuo A."/>
            <person name="Liang C."/>
            <person name="Lipzen A."/>
            <person name="Lutzoni F."/>
            <person name="Magnuson J."/>
            <person name="Mondo S."/>
            <person name="Nolan M."/>
            <person name="Ohm R."/>
            <person name="Pangilinan J."/>
            <person name="Park H.-J."/>
            <person name="Ramirez L."/>
            <person name="Alfaro M."/>
            <person name="Sun H."/>
            <person name="Tritt A."/>
            <person name="Yoshinaga Y."/>
            <person name="Zwiers L.-H."/>
            <person name="Turgeon B."/>
            <person name="Goodwin S."/>
            <person name="Spatafora J."/>
            <person name="Crous P."/>
            <person name="Grigoriev I."/>
        </authorList>
    </citation>
    <scope>NUCLEOTIDE SEQUENCE</scope>
    <source>
        <strain evidence="2">CBS 115976</strain>
    </source>
</reference>
<protein>
    <submittedName>
        <fullName evidence="2">Uncharacterized protein</fullName>
    </submittedName>
</protein>
<proteinExistence type="predicted"/>
<organism evidence="2 3">
    <name type="scientific">Microthyrium microscopicum</name>
    <dbReference type="NCBI Taxonomy" id="703497"/>
    <lineage>
        <taxon>Eukaryota</taxon>
        <taxon>Fungi</taxon>
        <taxon>Dikarya</taxon>
        <taxon>Ascomycota</taxon>
        <taxon>Pezizomycotina</taxon>
        <taxon>Dothideomycetes</taxon>
        <taxon>Dothideomycetes incertae sedis</taxon>
        <taxon>Microthyriales</taxon>
        <taxon>Microthyriaceae</taxon>
        <taxon>Microthyrium</taxon>
    </lineage>
</organism>
<feature type="compositionally biased region" description="Basic residues" evidence="1">
    <location>
        <begin position="1"/>
        <end position="15"/>
    </location>
</feature>
<dbReference type="OrthoDB" id="5408144at2759"/>
<name>A0A6A6URB5_9PEZI</name>
<feature type="compositionally biased region" description="Low complexity" evidence="1">
    <location>
        <begin position="16"/>
        <end position="36"/>
    </location>
</feature>
<gene>
    <name evidence="2" type="ORF">BT63DRAFT_451514</name>
</gene>
<dbReference type="AlphaFoldDB" id="A0A6A6URB5"/>
<evidence type="ECO:0000256" key="1">
    <source>
        <dbReference type="SAM" id="MobiDB-lite"/>
    </source>
</evidence>
<feature type="region of interest" description="Disordered" evidence="1">
    <location>
        <begin position="77"/>
        <end position="151"/>
    </location>
</feature>
<evidence type="ECO:0000313" key="3">
    <source>
        <dbReference type="Proteomes" id="UP000799302"/>
    </source>
</evidence>